<feature type="region of interest" description="Disordered" evidence="1">
    <location>
        <begin position="173"/>
        <end position="208"/>
    </location>
</feature>
<evidence type="ECO:0000256" key="1">
    <source>
        <dbReference type="SAM" id="MobiDB-lite"/>
    </source>
</evidence>
<organism evidence="2">
    <name type="scientific">freshwater metagenome</name>
    <dbReference type="NCBI Taxonomy" id="449393"/>
    <lineage>
        <taxon>unclassified sequences</taxon>
        <taxon>metagenomes</taxon>
        <taxon>ecological metagenomes</taxon>
    </lineage>
</organism>
<reference evidence="2" key="1">
    <citation type="submission" date="2020-05" db="EMBL/GenBank/DDBJ databases">
        <authorList>
            <person name="Chiriac C."/>
            <person name="Salcher M."/>
            <person name="Ghai R."/>
            <person name="Kavagutti S V."/>
        </authorList>
    </citation>
    <scope>NUCLEOTIDE SEQUENCE</scope>
</reference>
<accession>A0A6J7E8T5</accession>
<gene>
    <name evidence="2" type="ORF">UFOPK3402_01169</name>
</gene>
<evidence type="ECO:0000313" key="2">
    <source>
        <dbReference type="EMBL" id="CAB4879517.1"/>
    </source>
</evidence>
<protein>
    <submittedName>
        <fullName evidence="2">Unannotated protein</fullName>
    </submittedName>
</protein>
<dbReference type="EMBL" id="CAFBLS010000140">
    <property type="protein sequence ID" value="CAB4879517.1"/>
    <property type="molecule type" value="Genomic_DNA"/>
</dbReference>
<name>A0A6J7E8T5_9ZZZZ</name>
<sequence length="208" mass="21935">MTNDERSGGPWDESDIDFGDGVERVDLGALLVPATTGMDLQVQVDEQTGNVVQVTLVMNGSAVQVQPYAAPRSGGMWDDVRVQIKNSISSSGGLVEEVDGPFGVELRAQVHPSDGGKTLQPARFVGIEGNRWFLRAVFLGAAARPGPEAQALEEVVRSLAVVRGAEAMPVGAPIPMRLPETTEPGAPGAGRKPAVDPFARGPEITEIR</sequence>
<dbReference type="InterPro" id="IPR022183">
    <property type="entry name" value="DUF3710"/>
</dbReference>
<dbReference type="AlphaFoldDB" id="A0A6J7E8T5"/>
<proteinExistence type="predicted"/>
<dbReference type="Pfam" id="PF12502">
    <property type="entry name" value="DUF3710"/>
    <property type="match status" value="1"/>
</dbReference>